<feature type="chain" id="PRO_5012279649" description="DUF4864 domain-containing protein" evidence="1">
    <location>
        <begin position="22"/>
        <end position="137"/>
    </location>
</feature>
<organism evidence="2 3">
    <name type="scientific">Nitrobacter vulgaris</name>
    <dbReference type="NCBI Taxonomy" id="29421"/>
    <lineage>
        <taxon>Bacteria</taxon>
        <taxon>Pseudomonadati</taxon>
        <taxon>Pseudomonadota</taxon>
        <taxon>Alphaproteobacteria</taxon>
        <taxon>Hyphomicrobiales</taxon>
        <taxon>Nitrobacteraceae</taxon>
        <taxon>Nitrobacter</taxon>
    </lineage>
</organism>
<reference evidence="2 3" key="1">
    <citation type="submission" date="2017-02" db="EMBL/GenBank/DDBJ databases">
        <title>Genome sequence of the nitrite-oxidizing bacterium Nitrobacter vulgaris strain Ab1.</title>
        <authorList>
            <person name="Mellbye B.L."/>
            <person name="Davis E.W."/>
            <person name="Spieck E."/>
            <person name="Chang J.H."/>
            <person name="Bottomley P.J."/>
            <person name="Sayavedra-Soto L.A."/>
        </authorList>
    </citation>
    <scope>NUCLEOTIDE SEQUENCE [LARGE SCALE GENOMIC DNA]</scope>
    <source>
        <strain evidence="2 3">Ab1</strain>
    </source>
</reference>
<gene>
    <name evidence="2" type="ORF">B2M20_15835</name>
</gene>
<evidence type="ECO:0000313" key="2">
    <source>
        <dbReference type="EMBL" id="OPH81652.1"/>
    </source>
</evidence>
<dbReference type="Proteomes" id="UP000189940">
    <property type="component" value="Unassembled WGS sequence"/>
</dbReference>
<feature type="signal peptide" evidence="1">
    <location>
        <begin position="1"/>
        <end position="21"/>
    </location>
</feature>
<sequence length="137" mass="14884">MSILFRIVLASVLTSPALALAQTPKKPAASPALEAEFNAFIVKFRAALKANDPAAVASMTKLPFMGDKAYADAAQFRAKAYPELFPAKDRACIQRKKAEYGRDGENNDNYFVICGESIFTFTRTPAGFLLTEVGVND</sequence>
<keyword evidence="3" id="KW-1185">Reference proteome</keyword>
<dbReference type="RefSeq" id="WP_079448005.1">
    <property type="nucleotide sequence ID" value="NZ_JAVDPZ010000021.1"/>
</dbReference>
<keyword evidence="1" id="KW-0732">Signal</keyword>
<evidence type="ECO:0000313" key="3">
    <source>
        <dbReference type="Proteomes" id="UP000189940"/>
    </source>
</evidence>
<evidence type="ECO:0000256" key="1">
    <source>
        <dbReference type="SAM" id="SignalP"/>
    </source>
</evidence>
<dbReference type="AlphaFoldDB" id="A0A1V4HVL4"/>
<proteinExistence type="predicted"/>
<dbReference type="EMBL" id="MWPQ01000055">
    <property type="protein sequence ID" value="OPH81652.1"/>
    <property type="molecule type" value="Genomic_DNA"/>
</dbReference>
<name>A0A1V4HVL4_NITVU</name>
<protein>
    <recommendedName>
        <fullName evidence="4">DUF4864 domain-containing protein</fullName>
    </recommendedName>
</protein>
<evidence type="ECO:0008006" key="4">
    <source>
        <dbReference type="Google" id="ProtNLM"/>
    </source>
</evidence>
<accession>A0A1V4HVL4</accession>
<comment type="caution">
    <text evidence="2">The sequence shown here is derived from an EMBL/GenBank/DDBJ whole genome shotgun (WGS) entry which is preliminary data.</text>
</comment>